<organism evidence="1">
    <name type="scientific">viral metagenome</name>
    <dbReference type="NCBI Taxonomy" id="1070528"/>
    <lineage>
        <taxon>unclassified sequences</taxon>
        <taxon>metagenomes</taxon>
        <taxon>organismal metagenomes</taxon>
    </lineage>
</organism>
<accession>A0A6C0IAM3</accession>
<reference evidence="1" key="1">
    <citation type="journal article" date="2020" name="Nature">
        <title>Giant virus diversity and host interactions through global metagenomics.</title>
        <authorList>
            <person name="Schulz F."/>
            <person name="Roux S."/>
            <person name="Paez-Espino D."/>
            <person name="Jungbluth S."/>
            <person name="Walsh D.A."/>
            <person name="Denef V.J."/>
            <person name="McMahon K.D."/>
            <person name="Konstantinidis K.T."/>
            <person name="Eloe-Fadrosh E.A."/>
            <person name="Kyrpides N.C."/>
            <person name="Woyke T."/>
        </authorList>
    </citation>
    <scope>NUCLEOTIDE SEQUENCE</scope>
    <source>
        <strain evidence="1">GVMAG-M-3300023184-53</strain>
    </source>
</reference>
<evidence type="ECO:0000313" key="1">
    <source>
        <dbReference type="EMBL" id="QHT89073.1"/>
    </source>
</evidence>
<proteinExistence type="predicted"/>
<sequence length="199" mass="22812">MGNGTSKLDLPNENKYYMSCVEQCDYIPYIDLKESIDLSNIIPGKFKIIDIIDYQLKDLGYSVNTKDPSYTRKSTIPELIKNIQTNGLYSADRTDSLSDVVFETQCYYSNLLNIKKLLNKKRMVLAGIILDRPLIKSIEPGSYFDKKVTDIICIVGYTGDNLLIKTSWTTETLELNIKFISNIKELWTIVLKVPEIKIF</sequence>
<dbReference type="EMBL" id="MN740136">
    <property type="protein sequence ID" value="QHT89073.1"/>
    <property type="molecule type" value="Genomic_DNA"/>
</dbReference>
<name>A0A6C0IAM3_9ZZZZ</name>
<protein>
    <submittedName>
        <fullName evidence="1">Uncharacterized protein</fullName>
    </submittedName>
</protein>
<dbReference type="AlphaFoldDB" id="A0A6C0IAM3"/>